<keyword evidence="1" id="KW-0472">Membrane</keyword>
<feature type="transmembrane region" description="Helical" evidence="1">
    <location>
        <begin position="31"/>
        <end position="53"/>
    </location>
</feature>
<organism evidence="2 3">
    <name type="scientific">Rothia terrae</name>
    <dbReference type="NCBI Taxonomy" id="396015"/>
    <lineage>
        <taxon>Bacteria</taxon>
        <taxon>Bacillati</taxon>
        <taxon>Actinomycetota</taxon>
        <taxon>Actinomycetes</taxon>
        <taxon>Micrococcales</taxon>
        <taxon>Micrococcaceae</taxon>
        <taxon>Rothia</taxon>
    </lineage>
</organism>
<dbReference type="RefSeq" id="WP_168615436.1">
    <property type="nucleotide sequence ID" value="NZ_BAAAOX010000046.1"/>
</dbReference>
<keyword evidence="3" id="KW-1185">Reference proteome</keyword>
<proteinExistence type="predicted"/>
<feature type="transmembrane region" description="Helical" evidence="1">
    <location>
        <begin position="6"/>
        <end position="24"/>
    </location>
</feature>
<dbReference type="EMBL" id="CP061539">
    <property type="protein sequence ID" value="QNV37207.1"/>
    <property type="molecule type" value="Genomic_DNA"/>
</dbReference>
<evidence type="ECO:0008006" key="4">
    <source>
        <dbReference type="Google" id="ProtNLM"/>
    </source>
</evidence>
<reference evidence="2 3" key="1">
    <citation type="submission" date="2020-09" db="EMBL/GenBank/DDBJ databases">
        <title>Investigation of environmental microbes.</title>
        <authorList>
            <person name="Ou Y."/>
            <person name="Kang Q."/>
        </authorList>
    </citation>
    <scope>NUCLEOTIDE SEQUENCE [LARGE SCALE GENOMIC DNA]</scope>
    <source>
        <strain evidence="2 3">KJZ-14</strain>
    </source>
</reference>
<gene>
    <name evidence="2" type="ORF">IDM49_08120</name>
</gene>
<evidence type="ECO:0000313" key="2">
    <source>
        <dbReference type="EMBL" id="QNV37207.1"/>
    </source>
</evidence>
<keyword evidence="1" id="KW-1133">Transmembrane helix</keyword>
<evidence type="ECO:0000313" key="3">
    <source>
        <dbReference type="Proteomes" id="UP000516404"/>
    </source>
</evidence>
<dbReference type="KEGG" id="rter:IDM49_08120"/>
<dbReference type="AlphaFoldDB" id="A0A7H2BC11"/>
<protein>
    <recommendedName>
        <fullName evidence="4">Amidotransferase</fullName>
    </recommendedName>
</protein>
<evidence type="ECO:0000256" key="1">
    <source>
        <dbReference type="SAM" id="Phobius"/>
    </source>
</evidence>
<accession>A0A7H2BC11</accession>
<name>A0A7H2BC11_9MICC</name>
<keyword evidence="1" id="KW-0812">Transmembrane</keyword>
<dbReference type="Proteomes" id="UP000516404">
    <property type="component" value="Chromosome"/>
</dbReference>
<sequence>MDPTVSGLILMTFGAFLVGGGYSFRKQGLPLIAQIVLLILGLAAFAYGGYVLFAY</sequence>
<dbReference type="GeneID" id="96624205"/>